<comment type="function">
    <text evidence="12">Catalyzes the condensation of para-aminobenzoate (pABA) with 6-hydroxymethyl-7,8-dihydropterin diphosphate (DHPt-PP) to form 7,8-dihydropteroate (H2Pte), the immediate precursor of folate derivatives.</text>
</comment>
<dbReference type="Gene3D" id="3.20.20.20">
    <property type="entry name" value="Dihydropteroate synthase-like"/>
    <property type="match status" value="1"/>
</dbReference>
<dbReference type="FunFam" id="3.20.20.20:FF:000006">
    <property type="entry name" value="Dihydropteroate synthase"/>
    <property type="match status" value="1"/>
</dbReference>
<evidence type="ECO:0000313" key="14">
    <source>
        <dbReference type="EMBL" id="NEX21686.1"/>
    </source>
</evidence>
<evidence type="ECO:0000313" key="15">
    <source>
        <dbReference type="Proteomes" id="UP000471640"/>
    </source>
</evidence>
<keyword evidence="9 12" id="KW-0460">Magnesium</keyword>
<sequence>MSQASQRTSDGPQIMAILNLTPDSFSDGGQYRDPEQAVRHALTMLAEGADILDLGGESTRPGSKSVTPQEQERRVLPVIRRLREQIPESVPMSIDTTSARVARAALDAGATWINDTSAGLDDPQMLALAAERGVPIVLMHRQGIPETMQQAPSYKDVVAEVCHHLAARAQAALAAGVEADRILLDPGIGFGKLAAHNLALLAALDRIVALGFQVLLGTSRKGFMRAICGGVEPTQLMPATCATTTLGVMSGVRVFRVHDVAGNRQAADIAWAVRNAG</sequence>
<keyword evidence="8 12" id="KW-0479">Metal-binding</keyword>
<evidence type="ECO:0000256" key="12">
    <source>
        <dbReference type="RuleBase" id="RU361205"/>
    </source>
</evidence>
<evidence type="ECO:0000256" key="6">
    <source>
        <dbReference type="ARBA" id="ARBA00016919"/>
    </source>
</evidence>
<reference evidence="14 15" key="2">
    <citation type="submission" date="2020-02" db="EMBL/GenBank/DDBJ databases">
        <title>Genome sequences of Thiorhodococcus mannitoliphagus and Thiorhodococcus minor, purple sulfur photosynthetic bacteria in the gammaproteobacterial family, Chromatiaceae.</title>
        <authorList>
            <person name="Aviles F.A."/>
            <person name="Meyer T.E."/>
            <person name="Kyndt J.A."/>
        </authorList>
    </citation>
    <scope>NUCLEOTIDE SEQUENCE [LARGE SCALE GENOMIC DNA]</scope>
    <source>
        <strain evidence="14 15">DSM 18266</strain>
    </source>
</reference>
<feature type="domain" description="Pterin-binding" evidence="13">
    <location>
        <begin position="12"/>
        <end position="268"/>
    </location>
</feature>
<evidence type="ECO:0000256" key="5">
    <source>
        <dbReference type="ARBA" id="ARBA00012458"/>
    </source>
</evidence>
<dbReference type="PROSITE" id="PS00792">
    <property type="entry name" value="DHPS_1"/>
    <property type="match status" value="1"/>
</dbReference>
<dbReference type="InterPro" id="IPR045031">
    <property type="entry name" value="DHP_synth-like"/>
</dbReference>
<comment type="catalytic activity">
    <reaction evidence="1">
        <text>(7,8-dihydropterin-6-yl)methyl diphosphate + 4-aminobenzoate = 7,8-dihydropteroate + diphosphate</text>
        <dbReference type="Rhea" id="RHEA:19949"/>
        <dbReference type="ChEBI" id="CHEBI:17836"/>
        <dbReference type="ChEBI" id="CHEBI:17839"/>
        <dbReference type="ChEBI" id="CHEBI:33019"/>
        <dbReference type="ChEBI" id="CHEBI:72950"/>
        <dbReference type="EC" id="2.5.1.15"/>
    </reaction>
</comment>
<reference evidence="15" key="1">
    <citation type="journal article" date="2020" name="Microbiol. Resour. Announc.">
        <title>Draft Genome Sequences of Thiorhodococcus mannitoliphagus and Thiorhodococcus minor, Purple Sulfur Photosynthetic Bacteria in the Gammaproteobacterial Family Chromatiaceae.</title>
        <authorList>
            <person name="Aviles F.A."/>
            <person name="Meyer T.E."/>
            <person name="Kyndt J.A."/>
        </authorList>
    </citation>
    <scope>NUCLEOTIDE SEQUENCE [LARGE SCALE GENOMIC DNA]</scope>
    <source>
        <strain evidence="15">DSM 18266</strain>
    </source>
</reference>
<evidence type="ECO:0000256" key="10">
    <source>
        <dbReference type="ARBA" id="ARBA00022909"/>
    </source>
</evidence>
<organism evidence="14 15">
    <name type="scientific">Thiorhodococcus mannitoliphagus</name>
    <dbReference type="NCBI Taxonomy" id="329406"/>
    <lineage>
        <taxon>Bacteria</taxon>
        <taxon>Pseudomonadati</taxon>
        <taxon>Pseudomonadota</taxon>
        <taxon>Gammaproteobacteria</taxon>
        <taxon>Chromatiales</taxon>
        <taxon>Chromatiaceae</taxon>
        <taxon>Thiorhodococcus</taxon>
    </lineage>
</organism>
<evidence type="ECO:0000256" key="11">
    <source>
        <dbReference type="ARBA" id="ARBA00030193"/>
    </source>
</evidence>
<dbReference type="PANTHER" id="PTHR20941">
    <property type="entry name" value="FOLATE SYNTHESIS PROTEINS"/>
    <property type="match status" value="1"/>
</dbReference>
<evidence type="ECO:0000256" key="4">
    <source>
        <dbReference type="ARBA" id="ARBA00009503"/>
    </source>
</evidence>
<dbReference type="EC" id="2.5.1.15" evidence="5 12"/>
<gene>
    <name evidence="14" type="primary">folP</name>
    <name evidence="14" type="ORF">G3480_15430</name>
</gene>
<evidence type="ECO:0000259" key="13">
    <source>
        <dbReference type="PROSITE" id="PS50972"/>
    </source>
</evidence>
<evidence type="ECO:0000256" key="8">
    <source>
        <dbReference type="ARBA" id="ARBA00022723"/>
    </source>
</evidence>
<dbReference type="EMBL" id="JAAIJR010000064">
    <property type="protein sequence ID" value="NEX21686.1"/>
    <property type="molecule type" value="Genomic_DNA"/>
</dbReference>
<keyword evidence="7 12" id="KW-0808">Transferase</keyword>
<name>A0A6P1DY88_9GAMM</name>
<evidence type="ECO:0000256" key="7">
    <source>
        <dbReference type="ARBA" id="ARBA00022679"/>
    </source>
</evidence>
<dbReference type="Pfam" id="PF00809">
    <property type="entry name" value="Pterin_bind"/>
    <property type="match status" value="1"/>
</dbReference>
<protein>
    <recommendedName>
        <fullName evidence="6 12">Dihydropteroate synthase</fullName>
        <shortName evidence="12">DHPS</shortName>
        <ecNumber evidence="5 12">2.5.1.15</ecNumber>
    </recommendedName>
    <alternativeName>
        <fullName evidence="11 12">Dihydropteroate pyrophosphorylase</fullName>
    </alternativeName>
</protein>
<dbReference type="SUPFAM" id="SSF51717">
    <property type="entry name" value="Dihydropteroate synthetase-like"/>
    <property type="match status" value="1"/>
</dbReference>
<dbReference type="InterPro" id="IPR011005">
    <property type="entry name" value="Dihydropteroate_synth-like_sf"/>
</dbReference>
<dbReference type="GO" id="GO:0005829">
    <property type="term" value="C:cytosol"/>
    <property type="evidence" value="ECO:0007669"/>
    <property type="project" value="TreeGrafter"/>
</dbReference>
<dbReference type="InterPro" id="IPR000489">
    <property type="entry name" value="Pterin-binding_dom"/>
</dbReference>
<dbReference type="GO" id="GO:0046654">
    <property type="term" value="P:tetrahydrofolate biosynthetic process"/>
    <property type="evidence" value="ECO:0007669"/>
    <property type="project" value="UniProtKB-UniPathway"/>
</dbReference>
<dbReference type="PROSITE" id="PS50972">
    <property type="entry name" value="PTERIN_BINDING"/>
    <property type="match status" value="1"/>
</dbReference>
<keyword evidence="10 12" id="KW-0289">Folate biosynthesis</keyword>
<evidence type="ECO:0000256" key="1">
    <source>
        <dbReference type="ARBA" id="ARBA00000012"/>
    </source>
</evidence>
<comment type="similarity">
    <text evidence="4 12">Belongs to the DHPS family.</text>
</comment>
<comment type="cofactor">
    <cofactor evidence="2 12">
        <name>Mg(2+)</name>
        <dbReference type="ChEBI" id="CHEBI:18420"/>
    </cofactor>
</comment>
<accession>A0A6P1DY88</accession>
<dbReference type="GO" id="GO:0046872">
    <property type="term" value="F:metal ion binding"/>
    <property type="evidence" value="ECO:0007669"/>
    <property type="project" value="UniProtKB-KW"/>
</dbReference>
<dbReference type="InterPro" id="IPR006390">
    <property type="entry name" value="DHP_synth_dom"/>
</dbReference>
<dbReference type="NCBIfam" id="TIGR01496">
    <property type="entry name" value="DHPS"/>
    <property type="match status" value="1"/>
</dbReference>
<dbReference type="GO" id="GO:0004156">
    <property type="term" value="F:dihydropteroate synthase activity"/>
    <property type="evidence" value="ECO:0007669"/>
    <property type="project" value="UniProtKB-EC"/>
</dbReference>
<dbReference type="PANTHER" id="PTHR20941:SF1">
    <property type="entry name" value="FOLIC ACID SYNTHESIS PROTEIN FOL1"/>
    <property type="match status" value="1"/>
</dbReference>
<comment type="caution">
    <text evidence="14">The sequence shown here is derived from an EMBL/GenBank/DDBJ whole genome shotgun (WGS) entry which is preliminary data.</text>
</comment>
<evidence type="ECO:0000256" key="9">
    <source>
        <dbReference type="ARBA" id="ARBA00022842"/>
    </source>
</evidence>
<dbReference type="Proteomes" id="UP000471640">
    <property type="component" value="Unassembled WGS sequence"/>
</dbReference>
<dbReference type="CDD" id="cd00739">
    <property type="entry name" value="DHPS"/>
    <property type="match status" value="1"/>
</dbReference>
<proteinExistence type="inferred from homology"/>
<dbReference type="AlphaFoldDB" id="A0A6P1DY88"/>
<dbReference type="UniPathway" id="UPA00077">
    <property type="reaction ID" value="UER00156"/>
</dbReference>
<keyword evidence="15" id="KW-1185">Reference proteome</keyword>
<evidence type="ECO:0000256" key="2">
    <source>
        <dbReference type="ARBA" id="ARBA00001946"/>
    </source>
</evidence>
<dbReference type="GO" id="GO:0046656">
    <property type="term" value="P:folic acid biosynthetic process"/>
    <property type="evidence" value="ECO:0007669"/>
    <property type="project" value="UniProtKB-KW"/>
</dbReference>
<evidence type="ECO:0000256" key="3">
    <source>
        <dbReference type="ARBA" id="ARBA00004763"/>
    </source>
</evidence>
<dbReference type="PROSITE" id="PS00793">
    <property type="entry name" value="DHPS_2"/>
    <property type="match status" value="1"/>
</dbReference>
<comment type="pathway">
    <text evidence="3 12">Cofactor biosynthesis; tetrahydrofolate biosynthesis; 7,8-dihydrofolate from 2-amino-4-hydroxy-6-hydroxymethyl-7,8-dihydropteridine diphosphate and 4-aminobenzoate: step 1/2.</text>
</comment>